<keyword evidence="4" id="KW-0812">Transmembrane</keyword>
<dbReference type="PRINTS" id="PR00080">
    <property type="entry name" value="SDRFAMILY"/>
</dbReference>
<reference evidence="7" key="1">
    <citation type="submission" date="2016-06" db="UniProtKB">
        <authorList>
            <consortium name="WormBaseParasite"/>
        </authorList>
    </citation>
    <scope>IDENTIFICATION</scope>
</reference>
<evidence type="ECO:0000256" key="1">
    <source>
        <dbReference type="ARBA" id="ARBA00006484"/>
    </source>
</evidence>
<evidence type="ECO:0000256" key="3">
    <source>
        <dbReference type="RuleBase" id="RU000363"/>
    </source>
</evidence>
<dbReference type="PANTHER" id="PTHR44196">
    <property type="entry name" value="DEHYDROGENASE/REDUCTASE SDR FAMILY MEMBER 7B"/>
    <property type="match status" value="1"/>
</dbReference>
<dbReference type="WBParaSite" id="SBAD_0000469301-mRNA-1">
    <property type="protein sequence ID" value="SBAD_0000469301-mRNA-1"/>
    <property type="gene ID" value="SBAD_0000469301"/>
</dbReference>
<dbReference type="InterPro" id="IPR002347">
    <property type="entry name" value="SDR_fam"/>
</dbReference>
<keyword evidence="6" id="KW-1185">Reference proteome</keyword>
<dbReference type="OrthoDB" id="5307821at2759"/>
<dbReference type="PANTHER" id="PTHR44196:SF1">
    <property type="entry name" value="DEHYDROGENASE_REDUCTASE SDR FAMILY MEMBER 7B"/>
    <property type="match status" value="1"/>
</dbReference>
<protein>
    <submittedName>
        <fullName evidence="7">Dehydrogenase/reductase SDR family protein 7-like</fullName>
    </submittedName>
</protein>
<comment type="similarity">
    <text evidence="1 3">Belongs to the short-chain dehydrogenases/reductases (SDR) family.</text>
</comment>
<name>A0A183ILK5_9BILA</name>
<evidence type="ECO:0000256" key="2">
    <source>
        <dbReference type="ARBA" id="ARBA00023002"/>
    </source>
</evidence>
<dbReference type="AlphaFoldDB" id="A0A183ILK5"/>
<evidence type="ECO:0000313" key="7">
    <source>
        <dbReference type="WBParaSite" id="SBAD_0000469301-mRNA-1"/>
    </source>
</evidence>
<dbReference type="PRINTS" id="PR00081">
    <property type="entry name" value="GDHRDH"/>
</dbReference>
<dbReference type="InterPro" id="IPR036291">
    <property type="entry name" value="NAD(P)-bd_dom_sf"/>
</dbReference>
<sequence>MATVTVSCALHSIGDRHVCNFRYQLVFAAIDFMLSLGVLTFVLCAWMSYTTLAVVLRRRARRRGRQALRGKTVLITGASSGLGMALACRFYGLGCKVLLAARNVDKLQKLRDELMSATAVSTDDHSKSPEPLCYYLDLSRPDSVLDTCRKILAENENVDVVVNNAGVSVRANCLDTTLDVHRYMMEVNYFGHVALTQAMTEHMVGRRPSSDSRDIRGRFICIGSVQGLFSIPHRSAYAASKHAFQAYFDCFRAEMTTDNIHVLFVSPGYIKTNLSANALTGDGGKYNKVDSGEEHGADPDVVASRVIDAFLDDKEELIVAPAIAKVAMYMRYLLPHYFFKVMARRALKEEKKTT</sequence>
<feature type="transmembrane region" description="Helical" evidence="4">
    <location>
        <begin position="25"/>
        <end position="52"/>
    </location>
</feature>
<dbReference type="GO" id="GO:0016491">
    <property type="term" value="F:oxidoreductase activity"/>
    <property type="evidence" value="ECO:0007669"/>
    <property type="project" value="UniProtKB-KW"/>
</dbReference>
<evidence type="ECO:0000313" key="6">
    <source>
        <dbReference type="Proteomes" id="UP000270296"/>
    </source>
</evidence>
<dbReference type="SUPFAM" id="SSF51735">
    <property type="entry name" value="NAD(P)-binding Rossmann-fold domains"/>
    <property type="match status" value="1"/>
</dbReference>
<keyword evidence="2" id="KW-0560">Oxidoreductase</keyword>
<keyword evidence="4" id="KW-0472">Membrane</keyword>
<dbReference type="GO" id="GO:0016020">
    <property type="term" value="C:membrane"/>
    <property type="evidence" value="ECO:0007669"/>
    <property type="project" value="TreeGrafter"/>
</dbReference>
<feature type="transmembrane region" description="Helical" evidence="4">
    <location>
        <begin position="73"/>
        <end position="92"/>
    </location>
</feature>
<reference evidence="5 6" key="2">
    <citation type="submission" date="2018-11" db="EMBL/GenBank/DDBJ databases">
        <authorList>
            <consortium name="Pathogen Informatics"/>
        </authorList>
    </citation>
    <scope>NUCLEOTIDE SEQUENCE [LARGE SCALE GENOMIC DNA]</scope>
</reference>
<evidence type="ECO:0000256" key="4">
    <source>
        <dbReference type="SAM" id="Phobius"/>
    </source>
</evidence>
<organism evidence="7">
    <name type="scientific">Soboliphyme baturini</name>
    <dbReference type="NCBI Taxonomy" id="241478"/>
    <lineage>
        <taxon>Eukaryota</taxon>
        <taxon>Metazoa</taxon>
        <taxon>Ecdysozoa</taxon>
        <taxon>Nematoda</taxon>
        <taxon>Enoplea</taxon>
        <taxon>Dorylaimia</taxon>
        <taxon>Dioctophymatida</taxon>
        <taxon>Dioctophymatoidea</taxon>
        <taxon>Soboliphymatidae</taxon>
        <taxon>Soboliphyme</taxon>
    </lineage>
</organism>
<dbReference type="EMBL" id="UZAM01008356">
    <property type="protein sequence ID" value="VDP04562.1"/>
    <property type="molecule type" value="Genomic_DNA"/>
</dbReference>
<dbReference type="Pfam" id="PF00106">
    <property type="entry name" value="adh_short"/>
    <property type="match status" value="1"/>
</dbReference>
<evidence type="ECO:0000313" key="5">
    <source>
        <dbReference type="EMBL" id="VDP04562.1"/>
    </source>
</evidence>
<accession>A0A183ILK5</accession>
<gene>
    <name evidence="5" type="ORF">SBAD_LOCUS4501</name>
</gene>
<dbReference type="Proteomes" id="UP000270296">
    <property type="component" value="Unassembled WGS sequence"/>
</dbReference>
<keyword evidence="4" id="KW-1133">Transmembrane helix</keyword>
<dbReference type="Gene3D" id="3.40.50.720">
    <property type="entry name" value="NAD(P)-binding Rossmann-like Domain"/>
    <property type="match status" value="1"/>
</dbReference>
<proteinExistence type="inferred from homology"/>